<feature type="compositionally biased region" description="Basic residues" evidence="1">
    <location>
        <begin position="39"/>
        <end position="51"/>
    </location>
</feature>
<evidence type="ECO:0000256" key="1">
    <source>
        <dbReference type="SAM" id="MobiDB-lite"/>
    </source>
</evidence>
<dbReference type="EMBL" id="SRLO01000572">
    <property type="protein sequence ID" value="TNN51730.1"/>
    <property type="molecule type" value="Genomic_DNA"/>
</dbReference>
<organism evidence="2 3">
    <name type="scientific">Liparis tanakae</name>
    <name type="common">Tanaka's snailfish</name>
    <dbReference type="NCBI Taxonomy" id="230148"/>
    <lineage>
        <taxon>Eukaryota</taxon>
        <taxon>Metazoa</taxon>
        <taxon>Chordata</taxon>
        <taxon>Craniata</taxon>
        <taxon>Vertebrata</taxon>
        <taxon>Euteleostomi</taxon>
        <taxon>Actinopterygii</taxon>
        <taxon>Neopterygii</taxon>
        <taxon>Teleostei</taxon>
        <taxon>Neoteleostei</taxon>
        <taxon>Acanthomorphata</taxon>
        <taxon>Eupercaria</taxon>
        <taxon>Perciformes</taxon>
        <taxon>Cottioidei</taxon>
        <taxon>Cottales</taxon>
        <taxon>Liparidae</taxon>
        <taxon>Liparis</taxon>
    </lineage>
</organism>
<feature type="region of interest" description="Disordered" evidence="1">
    <location>
        <begin position="1"/>
        <end position="78"/>
    </location>
</feature>
<proteinExistence type="predicted"/>
<dbReference type="Proteomes" id="UP000314294">
    <property type="component" value="Unassembled WGS sequence"/>
</dbReference>
<evidence type="ECO:0000313" key="3">
    <source>
        <dbReference type="Proteomes" id="UP000314294"/>
    </source>
</evidence>
<name>A0A4Z2GEM8_9TELE</name>
<gene>
    <name evidence="2" type="ORF">EYF80_038080</name>
</gene>
<sequence>MMGNYSEEEEEEEATFNESPVTITPSLQICGRENETRKRDGRRRRRRRRKGREKEQQRGVEMKGYISTRGGGGGGQDVAIRSRGLALITRGDATPPSSL</sequence>
<evidence type="ECO:0000313" key="2">
    <source>
        <dbReference type="EMBL" id="TNN51730.1"/>
    </source>
</evidence>
<feature type="compositionally biased region" description="Basic and acidic residues" evidence="1">
    <location>
        <begin position="52"/>
        <end position="61"/>
    </location>
</feature>
<feature type="compositionally biased region" description="Polar residues" evidence="1">
    <location>
        <begin position="16"/>
        <end position="27"/>
    </location>
</feature>
<accession>A0A4Z2GEM8</accession>
<dbReference type="AlphaFoldDB" id="A0A4Z2GEM8"/>
<keyword evidence="3" id="KW-1185">Reference proteome</keyword>
<comment type="caution">
    <text evidence="2">The sequence shown here is derived from an EMBL/GenBank/DDBJ whole genome shotgun (WGS) entry which is preliminary data.</text>
</comment>
<feature type="compositionally biased region" description="Acidic residues" evidence="1">
    <location>
        <begin position="1"/>
        <end position="15"/>
    </location>
</feature>
<reference evidence="2 3" key="1">
    <citation type="submission" date="2019-03" db="EMBL/GenBank/DDBJ databases">
        <title>First draft genome of Liparis tanakae, snailfish: a comprehensive survey of snailfish specific genes.</title>
        <authorList>
            <person name="Kim W."/>
            <person name="Song I."/>
            <person name="Jeong J.-H."/>
            <person name="Kim D."/>
            <person name="Kim S."/>
            <person name="Ryu S."/>
            <person name="Song J.Y."/>
            <person name="Lee S.K."/>
        </authorList>
    </citation>
    <scope>NUCLEOTIDE SEQUENCE [LARGE SCALE GENOMIC DNA]</scope>
    <source>
        <tissue evidence="2">Muscle</tissue>
    </source>
</reference>
<protein>
    <submittedName>
        <fullName evidence="2">Uncharacterized protein</fullName>
    </submittedName>
</protein>